<dbReference type="CDD" id="cd06578">
    <property type="entry name" value="HemD"/>
    <property type="match status" value="1"/>
</dbReference>
<dbReference type="NCBIfam" id="NF005568">
    <property type="entry name" value="PRK07239.1"/>
    <property type="match status" value="1"/>
</dbReference>
<dbReference type="EMBL" id="JAGIOL010000001">
    <property type="protein sequence ID" value="MBP2435777.1"/>
    <property type="molecule type" value="Genomic_DNA"/>
</dbReference>
<dbReference type="Pfam" id="PF02602">
    <property type="entry name" value="HEM4"/>
    <property type="match status" value="1"/>
</dbReference>
<gene>
    <name evidence="3" type="ORF">JOF34_000363</name>
</gene>
<dbReference type="RefSeq" id="WP_165131961.1">
    <property type="nucleotide sequence ID" value="NZ_CP049253.1"/>
</dbReference>
<dbReference type="SMART" id="SM00862">
    <property type="entry name" value="Trans_reg_C"/>
    <property type="match status" value="1"/>
</dbReference>
<keyword evidence="4" id="KW-1185">Reference proteome</keyword>
<dbReference type="SUPFAM" id="SSF46894">
    <property type="entry name" value="C-terminal effector domain of the bipartite response regulators"/>
    <property type="match status" value="1"/>
</dbReference>
<feature type="domain" description="OmpR/PhoB-type" evidence="2">
    <location>
        <begin position="303"/>
        <end position="373"/>
    </location>
</feature>
<sequence length="378" mass="39664">MTAENTRPKLSSALDGCTIVIAVDRRAGELAAALERHGATVRQAPALTIIPHIDDDALLGATRALIASPPDVVVATTGVGFRGWIEAAHEADLADQLQAALENAQIVARGPKARGAVQQAGFTVDWVAESETARELGEFLLAESVNGKRVAVQHHGSGADGLDELFTSHGADVVSLTVYRWGPPPNPDVVRHSVIQAAAGDVDAVMFTSAPGTSEWLAEAERAGVIGDIRRRAEKGRLVMAAVGPITVTPLDNADIPAIVAERGRLGSLVRSVVTHFGGGSAPGLDTVRGRIEMRSSGVVLAGTYIPLSPTSTAIIGALFDAGGAVIPRRDLHGVLPRSSRNTHAVEMAIARLRESMGFPDIVKTVVKRGYRLNVEDL</sequence>
<name>A0ABS4ZER1_9MICO</name>
<dbReference type="InterPro" id="IPR003754">
    <property type="entry name" value="4pyrrol_synth_uPrphyn_synth"/>
</dbReference>
<evidence type="ECO:0000313" key="3">
    <source>
        <dbReference type="EMBL" id="MBP2435777.1"/>
    </source>
</evidence>
<organism evidence="3 4">
    <name type="scientific">Microbacterium amylolyticum</name>
    <dbReference type="NCBI Taxonomy" id="936337"/>
    <lineage>
        <taxon>Bacteria</taxon>
        <taxon>Bacillati</taxon>
        <taxon>Actinomycetota</taxon>
        <taxon>Actinomycetes</taxon>
        <taxon>Micrococcales</taxon>
        <taxon>Microbacteriaceae</taxon>
        <taxon>Microbacterium</taxon>
    </lineage>
</organism>
<dbReference type="InterPro" id="IPR039793">
    <property type="entry name" value="UROS/Hem4"/>
</dbReference>
<dbReference type="Gene3D" id="3.40.50.10090">
    <property type="match status" value="2"/>
</dbReference>
<proteinExistence type="predicted"/>
<dbReference type="Proteomes" id="UP001519362">
    <property type="component" value="Unassembled WGS sequence"/>
</dbReference>
<evidence type="ECO:0000313" key="4">
    <source>
        <dbReference type="Proteomes" id="UP001519362"/>
    </source>
</evidence>
<dbReference type="Pfam" id="PF00486">
    <property type="entry name" value="Trans_reg_C"/>
    <property type="match status" value="1"/>
</dbReference>
<dbReference type="PANTHER" id="PTHR40082:SF1">
    <property type="entry name" value="BLR5956 PROTEIN"/>
    <property type="match status" value="1"/>
</dbReference>
<dbReference type="SUPFAM" id="SSF69618">
    <property type="entry name" value="HemD-like"/>
    <property type="match status" value="1"/>
</dbReference>
<accession>A0ABS4ZER1</accession>
<dbReference type="PANTHER" id="PTHR40082">
    <property type="entry name" value="BLR5956 PROTEIN"/>
    <property type="match status" value="1"/>
</dbReference>
<evidence type="ECO:0000259" key="2">
    <source>
        <dbReference type="SMART" id="SM00862"/>
    </source>
</evidence>
<dbReference type="InterPro" id="IPR036108">
    <property type="entry name" value="4pyrrol_syn_uPrphyn_synt_sf"/>
</dbReference>
<evidence type="ECO:0000256" key="1">
    <source>
        <dbReference type="ARBA" id="ARBA00023125"/>
    </source>
</evidence>
<dbReference type="GO" id="GO:0004852">
    <property type="term" value="F:uroporphyrinogen-III synthase activity"/>
    <property type="evidence" value="ECO:0007669"/>
    <property type="project" value="UniProtKB-EC"/>
</dbReference>
<dbReference type="InterPro" id="IPR036388">
    <property type="entry name" value="WH-like_DNA-bd_sf"/>
</dbReference>
<dbReference type="Gene3D" id="1.10.10.10">
    <property type="entry name" value="Winged helix-like DNA-binding domain superfamily/Winged helix DNA-binding domain"/>
    <property type="match status" value="1"/>
</dbReference>
<dbReference type="EC" id="4.2.1.75" evidence="3"/>
<protein>
    <submittedName>
        <fullName evidence="3">Uroporphyrinogen-III synthase</fullName>
        <ecNumber evidence="3">4.2.1.75</ecNumber>
    </submittedName>
</protein>
<comment type="caution">
    <text evidence="3">The sequence shown here is derived from an EMBL/GenBank/DDBJ whole genome shotgun (WGS) entry which is preliminary data.</text>
</comment>
<dbReference type="InterPro" id="IPR016032">
    <property type="entry name" value="Sig_transdc_resp-reg_C-effctor"/>
</dbReference>
<dbReference type="InterPro" id="IPR001867">
    <property type="entry name" value="OmpR/PhoB-type_DNA-bd"/>
</dbReference>
<keyword evidence="1" id="KW-0238">DNA-binding</keyword>
<keyword evidence="3" id="KW-0456">Lyase</keyword>
<reference evidence="3 4" key="1">
    <citation type="submission" date="2021-03" db="EMBL/GenBank/DDBJ databases">
        <title>Sequencing the genomes of 1000 actinobacteria strains.</title>
        <authorList>
            <person name="Klenk H.-P."/>
        </authorList>
    </citation>
    <scope>NUCLEOTIDE SEQUENCE [LARGE SCALE GENOMIC DNA]</scope>
    <source>
        <strain evidence="3 4">DSM 24221</strain>
    </source>
</reference>